<sequence length="184" mass="22027">MKKIKLEYNLCIFLFAYLHQADLSLHRAGWTSLKELKDFYLNQVNPREVIKLLLANNDININKIRYFYGINEYSLNKRKILALIHFLFRLPTVFLKDEIYYICQKLTDFAEMLEKDGKVHPLEMEKLRLEISKFSLGLLMYKISYKDYNEALKIEHYMQHDGMKHIKIKEFVKKLPNSTDLADL</sequence>
<protein>
    <submittedName>
        <fullName evidence="1">Uncharacterized protein</fullName>
    </submittedName>
</protein>
<comment type="caution">
    <text evidence="1">The sequence shown here is derived from an EMBL/GenBank/DDBJ whole genome shotgun (WGS) entry which is preliminary data.</text>
</comment>
<dbReference type="RefSeq" id="WP_302716619.1">
    <property type="nucleotide sequence ID" value="NZ_JAULSJ010000022.1"/>
</dbReference>
<dbReference type="EMBL" id="JAULSJ010000022">
    <property type="protein sequence ID" value="MDO3426016.1"/>
    <property type="molecule type" value="Genomic_DNA"/>
</dbReference>
<evidence type="ECO:0000313" key="1">
    <source>
        <dbReference type="EMBL" id="MDO3426016.1"/>
    </source>
</evidence>
<reference evidence="1" key="1">
    <citation type="submission" date="2023-07" db="EMBL/GenBank/DDBJ databases">
        <title>AMR profile of multidrug- resistance Chryseobacterium gambrini related strain.</title>
        <authorList>
            <person name="Kirdat K."/>
            <person name="Bhatt A."/>
            <person name="Kuyare S."/>
            <person name="Yadav A."/>
        </authorList>
    </citation>
    <scope>NUCLEOTIDE SEQUENCE</scope>
    <source>
        <strain evidence="1">APV-1</strain>
    </source>
</reference>
<dbReference type="Proteomes" id="UP001168128">
    <property type="component" value="Unassembled WGS sequence"/>
</dbReference>
<organism evidence="1 2">
    <name type="scientific">Chryseobacterium urinae</name>
    <dbReference type="NCBI Taxonomy" id="3058400"/>
    <lineage>
        <taxon>Bacteria</taxon>
        <taxon>Pseudomonadati</taxon>
        <taxon>Bacteroidota</taxon>
        <taxon>Flavobacteriia</taxon>
        <taxon>Flavobacteriales</taxon>
        <taxon>Weeksellaceae</taxon>
        <taxon>Chryseobacterium group</taxon>
        <taxon>Chryseobacterium</taxon>
    </lineage>
</organism>
<name>A0ABT8U4L4_9FLAO</name>
<accession>A0ABT8U4L4</accession>
<evidence type="ECO:0000313" key="2">
    <source>
        <dbReference type="Proteomes" id="UP001168128"/>
    </source>
</evidence>
<proteinExistence type="predicted"/>
<keyword evidence="2" id="KW-1185">Reference proteome</keyword>
<gene>
    <name evidence="1" type="ORF">QWT87_14035</name>
</gene>